<feature type="region of interest" description="Disordered" evidence="3">
    <location>
        <begin position="581"/>
        <end position="602"/>
    </location>
</feature>
<keyword evidence="2" id="KW-0677">Repeat</keyword>
<sequence length="1008" mass="112187">MDNENWHVSGTFDDLFGSDADPIWSTPFGASPSSYSIQSVRRWLYPPRYPVFWLGNYEIPAVVVPLIISASFLLYRVYWRKALVRSLNVARSDKIETDKEVTREKGASDEENLAENDEQPNSGVIQLLRFLLQIYSFNHLRLFGEFTNHSLPPPTWTCIAEIVTLLVAGTVFMKRTMLPTYAALSLSWLILFVHLYTNAKLAIAVGIMMIILAMPTICNSPEDFDRTSHGPFFSSCLLMGLVLQNLIPPSHPIRGLYLSDQPRELWPIALLLIQISIGSFAYRMRTSSIGLGSAFLAEGHATAYRLLRIGFIVVIFISLELIADFSASCMGFRWLLLHERSTPPGIGAGGVLAGGIMFALSVMLRVPEHVRDPKGNEIEDENTYESVLKYVEHLSNAMGWTIIGLLSIALTLRGVKDLSGDRDLLDLVTCIRCWFDSVWTRECFGIAVQAPSSRLLDAPYPPYSFLSYIRRAYGHNTPSMALPSSPPVLPEPDLPSSPPSLCLSQQPSLGFGGPSRKRQFSDYGSFSSDPWFSDTTSDADLRDDSEQPKRKKVVQGPWWSLGRKAGQNLRRNMAKESFRNTDSGVWMGSDEHEASSDDIASSQNKSEIMAMSDASDGEATPMPKKVINAGDIVGRIINNCLDEGLQTVDLSGLGLTSISNEAIRPLHQLIRQTHIDLTQPPSEDEFTPLTPSIQLFLARNFIEVLPPELFTLKTITVLSLRGNRLEKLPAAISHLHDLKELNIAGNSIQHLPWELLNMMNCRDTHRTISLRPNPFIRPTDLAGSWTHPDKEDSDLNNISSDETTLRQIYEKSGALNSMRGHLELGLRIGRARLQHHQEVFGNIVNADATCRDQLIYLGSSTVQYFSIDGLPMGRSNPEDHFAAVLNPTINMPITAMSASAPSLFELALRSLQSTYDLQDAVLSVAEQVSPTVLAALRKAGRNAGEYGSNETCSTCRKMFVIPRAEWMEYWFNGLPSQEGLTQETVLPFLRKACSWACARPSQVGEFRA</sequence>
<feature type="compositionally biased region" description="Acidic residues" evidence="3">
    <location>
        <begin position="109"/>
        <end position="118"/>
    </location>
</feature>
<keyword evidence="4" id="KW-0472">Membrane</keyword>
<dbReference type="Pfam" id="PF13855">
    <property type="entry name" value="LRR_8"/>
    <property type="match status" value="1"/>
</dbReference>
<name>A0AAQ3RAS2_9PEZI</name>
<organism evidence="5 6">
    <name type="scientific">Acrodontium crateriforme</name>
    <dbReference type="NCBI Taxonomy" id="150365"/>
    <lineage>
        <taxon>Eukaryota</taxon>
        <taxon>Fungi</taxon>
        <taxon>Dikarya</taxon>
        <taxon>Ascomycota</taxon>
        <taxon>Pezizomycotina</taxon>
        <taxon>Dothideomycetes</taxon>
        <taxon>Dothideomycetidae</taxon>
        <taxon>Mycosphaerellales</taxon>
        <taxon>Teratosphaeriaceae</taxon>
        <taxon>Acrodontium</taxon>
    </lineage>
</organism>
<evidence type="ECO:0000313" key="6">
    <source>
        <dbReference type="Proteomes" id="UP001303373"/>
    </source>
</evidence>
<gene>
    <name evidence="5" type="ORF">R9X50_00439200</name>
</gene>
<feature type="compositionally biased region" description="Low complexity" evidence="3">
    <location>
        <begin position="499"/>
        <end position="509"/>
    </location>
</feature>
<keyword evidence="1" id="KW-0433">Leucine-rich repeat</keyword>
<accession>A0AAQ3RAS2</accession>
<feature type="transmembrane region" description="Helical" evidence="4">
    <location>
        <begin position="59"/>
        <end position="78"/>
    </location>
</feature>
<dbReference type="InterPro" id="IPR050216">
    <property type="entry name" value="LRR_domain-containing"/>
</dbReference>
<feature type="region of interest" description="Disordered" evidence="3">
    <location>
        <begin position="98"/>
        <end position="118"/>
    </location>
</feature>
<keyword evidence="4" id="KW-0812">Transmembrane</keyword>
<dbReference type="EMBL" id="CP138585">
    <property type="protein sequence ID" value="WPH01545.1"/>
    <property type="molecule type" value="Genomic_DNA"/>
</dbReference>
<feature type="transmembrane region" description="Helical" evidence="4">
    <location>
        <begin position="267"/>
        <end position="285"/>
    </location>
</feature>
<feature type="region of interest" description="Disordered" evidence="3">
    <location>
        <begin position="483"/>
        <end position="515"/>
    </location>
</feature>
<feature type="transmembrane region" description="Helical" evidence="4">
    <location>
        <begin position="345"/>
        <end position="364"/>
    </location>
</feature>
<dbReference type="GO" id="GO:0005737">
    <property type="term" value="C:cytoplasm"/>
    <property type="evidence" value="ECO:0007669"/>
    <property type="project" value="TreeGrafter"/>
</dbReference>
<evidence type="ECO:0000256" key="3">
    <source>
        <dbReference type="SAM" id="MobiDB-lite"/>
    </source>
</evidence>
<feature type="compositionally biased region" description="Basic and acidic residues" evidence="3">
    <location>
        <begin position="98"/>
        <end position="108"/>
    </location>
</feature>
<dbReference type="PANTHER" id="PTHR48051:SF1">
    <property type="entry name" value="RAS SUPPRESSOR PROTEIN 1"/>
    <property type="match status" value="1"/>
</dbReference>
<feature type="compositionally biased region" description="Pro residues" evidence="3">
    <location>
        <begin position="484"/>
        <end position="498"/>
    </location>
</feature>
<feature type="transmembrane region" description="Helical" evidence="4">
    <location>
        <begin position="306"/>
        <end position="325"/>
    </location>
</feature>
<feature type="transmembrane region" description="Helical" evidence="4">
    <location>
        <begin position="397"/>
        <end position="415"/>
    </location>
</feature>
<dbReference type="AlphaFoldDB" id="A0AAQ3RAS2"/>
<reference evidence="5 6" key="1">
    <citation type="submission" date="2023-11" db="EMBL/GenBank/DDBJ databases">
        <title>An acidophilic fungus is an integral part of prey digestion in a carnivorous sundew plant.</title>
        <authorList>
            <person name="Tsai I.J."/>
        </authorList>
    </citation>
    <scope>NUCLEOTIDE SEQUENCE [LARGE SCALE GENOMIC DNA]</scope>
    <source>
        <strain evidence="5">169a</strain>
    </source>
</reference>
<proteinExistence type="predicted"/>
<evidence type="ECO:0000256" key="4">
    <source>
        <dbReference type="SAM" id="Phobius"/>
    </source>
</evidence>
<feature type="transmembrane region" description="Helical" evidence="4">
    <location>
        <begin position="178"/>
        <end position="195"/>
    </location>
</feature>
<dbReference type="InterPro" id="IPR001611">
    <property type="entry name" value="Leu-rich_rpt"/>
</dbReference>
<dbReference type="Proteomes" id="UP001303373">
    <property type="component" value="Chromosome 6"/>
</dbReference>
<protein>
    <submittedName>
        <fullName evidence="5">Uncharacterized protein</fullName>
    </submittedName>
</protein>
<dbReference type="Gene3D" id="3.80.10.10">
    <property type="entry name" value="Ribonuclease Inhibitor"/>
    <property type="match status" value="1"/>
</dbReference>
<dbReference type="PANTHER" id="PTHR48051">
    <property type="match status" value="1"/>
</dbReference>
<evidence type="ECO:0000256" key="1">
    <source>
        <dbReference type="ARBA" id="ARBA00022614"/>
    </source>
</evidence>
<dbReference type="SUPFAM" id="SSF52058">
    <property type="entry name" value="L domain-like"/>
    <property type="match status" value="1"/>
</dbReference>
<evidence type="ECO:0000256" key="2">
    <source>
        <dbReference type="ARBA" id="ARBA00022737"/>
    </source>
</evidence>
<evidence type="ECO:0000313" key="5">
    <source>
        <dbReference type="EMBL" id="WPH01545.1"/>
    </source>
</evidence>
<dbReference type="InterPro" id="IPR032675">
    <property type="entry name" value="LRR_dom_sf"/>
</dbReference>
<keyword evidence="6" id="KW-1185">Reference proteome</keyword>
<keyword evidence="4" id="KW-1133">Transmembrane helix</keyword>
<feature type="transmembrane region" description="Helical" evidence="4">
    <location>
        <begin position="201"/>
        <end position="218"/>
    </location>
</feature>